<evidence type="ECO:0000256" key="3">
    <source>
        <dbReference type="ARBA" id="ARBA00030681"/>
    </source>
</evidence>
<dbReference type="PROSITE" id="PS50263">
    <property type="entry name" value="CN_HYDROLASE"/>
    <property type="match status" value="1"/>
</dbReference>
<dbReference type="SUPFAM" id="SSF56317">
    <property type="entry name" value="Carbon-nitrogen hydrolase"/>
    <property type="match status" value="1"/>
</dbReference>
<dbReference type="GO" id="GO:0003952">
    <property type="term" value="F:NAD+ synthase (glutamine-hydrolyzing) activity"/>
    <property type="evidence" value="ECO:0007669"/>
    <property type="project" value="InterPro"/>
</dbReference>
<dbReference type="PANTHER" id="PTHR23090:SF9">
    <property type="entry name" value="GLUTAMINE-DEPENDENT NAD(+) SYNTHETASE"/>
    <property type="match status" value="1"/>
</dbReference>
<gene>
    <name evidence="5" type="ORF">GBAR_LOCUS13494</name>
</gene>
<accession>A0AA35S6Y1</accession>
<name>A0AA35S6Y1_GEOBA</name>
<dbReference type="InterPro" id="IPR036526">
    <property type="entry name" value="C-N_Hydrolase_sf"/>
</dbReference>
<dbReference type="EMBL" id="CASHTH010001991">
    <property type="protein sequence ID" value="CAI8023061.1"/>
    <property type="molecule type" value="Genomic_DNA"/>
</dbReference>
<evidence type="ECO:0000313" key="6">
    <source>
        <dbReference type="Proteomes" id="UP001174909"/>
    </source>
</evidence>
<dbReference type="PANTHER" id="PTHR23090">
    <property type="entry name" value="NH 3 /GLUTAMINE-DEPENDENT NAD + SYNTHETASE"/>
    <property type="match status" value="1"/>
</dbReference>
<dbReference type="CDD" id="cd07570">
    <property type="entry name" value="GAT_Gln-NAD-synth"/>
    <property type="match status" value="1"/>
</dbReference>
<dbReference type="GO" id="GO:0004359">
    <property type="term" value="F:glutaminase activity"/>
    <property type="evidence" value="ECO:0007669"/>
    <property type="project" value="InterPro"/>
</dbReference>
<keyword evidence="6" id="KW-1185">Reference proteome</keyword>
<protein>
    <recommendedName>
        <fullName evidence="1">Glutamine-dependent NAD(+) synthetase</fullName>
    </recommendedName>
    <alternativeName>
        <fullName evidence="3">NAD(+) synthase [glutamine-hydrolyzing]</fullName>
    </alternativeName>
</protein>
<organism evidence="5 6">
    <name type="scientific">Geodia barretti</name>
    <name type="common">Barrett's horny sponge</name>
    <dbReference type="NCBI Taxonomy" id="519541"/>
    <lineage>
        <taxon>Eukaryota</taxon>
        <taxon>Metazoa</taxon>
        <taxon>Porifera</taxon>
        <taxon>Demospongiae</taxon>
        <taxon>Heteroscleromorpha</taxon>
        <taxon>Tetractinellida</taxon>
        <taxon>Astrophorina</taxon>
        <taxon>Geodiidae</taxon>
        <taxon>Geodia</taxon>
    </lineage>
</organism>
<evidence type="ECO:0000259" key="4">
    <source>
        <dbReference type="PROSITE" id="PS50263"/>
    </source>
</evidence>
<evidence type="ECO:0000256" key="2">
    <source>
        <dbReference type="ARBA" id="ARBA00022598"/>
    </source>
</evidence>
<dbReference type="InterPro" id="IPR003010">
    <property type="entry name" value="C-N_Hydrolase"/>
</dbReference>
<sequence>MIRNFRLAMAQMNPTVGDIDGNTARIIEYVEQARESQADLVAFPELAITGYPPEDLLFKTSFLQANVEAMQRVVAAARGIAVVVGYVEVGDSATGVDIANAAAIGYDGQLIDSYRKMYLPNYGVFDEDRYFRRGDECPVYRINGVGVGVNICEDIWYPVGAIAVQREAGAELIVNINGSPFHAGKSAHREKMIGTRAADNGLFVAYLNLVGGQDELVFDGASLVCDMTGDVCCPQPCLLPRNCW</sequence>
<keyword evidence="2" id="KW-0436">Ligase</keyword>
<evidence type="ECO:0000256" key="1">
    <source>
        <dbReference type="ARBA" id="ARBA00017309"/>
    </source>
</evidence>
<comment type="caution">
    <text evidence="5">The sequence shown here is derived from an EMBL/GenBank/DDBJ whole genome shotgun (WGS) entry which is preliminary data.</text>
</comment>
<dbReference type="AlphaFoldDB" id="A0AA35S6Y1"/>
<dbReference type="GO" id="GO:0005737">
    <property type="term" value="C:cytoplasm"/>
    <property type="evidence" value="ECO:0007669"/>
    <property type="project" value="InterPro"/>
</dbReference>
<dbReference type="GO" id="GO:0009435">
    <property type="term" value="P:NAD+ biosynthetic process"/>
    <property type="evidence" value="ECO:0007669"/>
    <property type="project" value="InterPro"/>
</dbReference>
<dbReference type="Gene3D" id="3.60.110.10">
    <property type="entry name" value="Carbon-nitrogen hydrolase"/>
    <property type="match status" value="1"/>
</dbReference>
<evidence type="ECO:0000313" key="5">
    <source>
        <dbReference type="EMBL" id="CAI8023061.1"/>
    </source>
</evidence>
<reference evidence="5" key="1">
    <citation type="submission" date="2023-03" db="EMBL/GenBank/DDBJ databases">
        <authorList>
            <person name="Steffen K."/>
            <person name="Cardenas P."/>
        </authorList>
    </citation>
    <scope>NUCLEOTIDE SEQUENCE</scope>
</reference>
<dbReference type="InterPro" id="IPR003694">
    <property type="entry name" value="NAD_synthase"/>
</dbReference>
<feature type="domain" description="CN hydrolase" evidence="4">
    <location>
        <begin position="5"/>
        <end position="244"/>
    </location>
</feature>
<dbReference type="Pfam" id="PF00795">
    <property type="entry name" value="CN_hydrolase"/>
    <property type="match status" value="1"/>
</dbReference>
<dbReference type="Proteomes" id="UP001174909">
    <property type="component" value="Unassembled WGS sequence"/>
</dbReference>
<proteinExistence type="predicted"/>